<protein>
    <submittedName>
        <fullName evidence="2">Uncharacterized protein</fullName>
    </submittedName>
</protein>
<gene>
    <name evidence="2" type="ORF">BIV24_17090</name>
</gene>
<accession>A0A1S2PD78</accession>
<proteinExistence type="predicted"/>
<comment type="caution">
    <text evidence="2">The sequence shown here is derived from an EMBL/GenBank/DDBJ whole genome shotgun (WGS) entry which is preliminary data.</text>
</comment>
<dbReference type="Proteomes" id="UP000179935">
    <property type="component" value="Unassembled WGS sequence"/>
</dbReference>
<dbReference type="AlphaFoldDB" id="A0A1S2PD78"/>
<reference evidence="2 3" key="1">
    <citation type="submission" date="2016-10" db="EMBL/GenBank/DDBJ databases">
        <title>Genome sequence of Streptomyces sp. MUSC 93.</title>
        <authorList>
            <person name="Lee L.-H."/>
            <person name="Ser H.-L."/>
            <person name="Law J.W.-F."/>
        </authorList>
    </citation>
    <scope>NUCLEOTIDE SEQUENCE [LARGE SCALE GENOMIC DNA]</scope>
    <source>
        <strain evidence="2 3">MUSC 93</strain>
    </source>
</reference>
<dbReference type="EMBL" id="MLYP01000043">
    <property type="protein sequence ID" value="OIJ90894.1"/>
    <property type="molecule type" value="Genomic_DNA"/>
</dbReference>
<keyword evidence="3" id="KW-1185">Reference proteome</keyword>
<feature type="compositionally biased region" description="Acidic residues" evidence="1">
    <location>
        <begin position="27"/>
        <end position="38"/>
    </location>
</feature>
<feature type="region of interest" description="Disordered" evidence="1">
    <location>
        <begin position="1"/>
        <end position="51"/>
    </location>
</feature>
<feature type="region of interest" description="Disordered" evidence="1">
    <location>
        <begin position="137"/>
        <end position="157"/>
    </location>
</feature>
<organism evidence="2 3">
    <name type="scientific">Streptomyces colonosanans</name>
    <dbReference type="NCBI Taxonomy" id="1428652"/>
    <lineage>
        <taxon>Bacteria</taxon>
        <taxon>Bacillati</taxon>
        <taxon>Actinomycetota</taxon>
        <taxon>Actinomycetes</taxon>
        <taxon>Kitasatosporales</taxon>
        <taxon>Streptomycetaceae</taxon>
        <taxon>Streptomyces</taxon>
    </lineage>
</organism>
<evidence type="ECO:0000313" key="3">
    <source>
        <dbReference type="Proteomes" id="UP000179935"/>
    </source>
</evidence>
<evidence type="ECO:0000313" key="2">
    <source>
        <dbReference type="EMBL" id="OIJ90894.1"/>
    </source>
</evidence>
<sequence>MPWKGLSGRDPLEDLTDEERGERAWEDWSDAMYDDDDPDRPQRRRPTGREIDVVPPVVHEVAVTVDPEIAAAFAARQAEATEGRTWDVDGGRVTVVGDVKTWSGPCIECGQAFTQRRFTSQRRKWRRLCGEACSAERRRAANRERMRAARAAEGDAA</sequence>
<name>A0A1S2PD78_9ACTN</name>
<evidence type="ECO:0000256" key="1">
    <source>
        <dbReference type="SAM" id="MobiDB-lite"/>
    </source>
</evidence>